<dbReference type="Proteomes" id="UP000623608">
    <property type="component" value="Unassembled WGS sequence"/>
</dbReference>
<evidence type="ECO:0000313" key="2">
    <source>
        <dbReference type="EMBL" id="GIF18200.1"/>
    </source>
</evidence>
<gene>
    <name evidence="2" type="ORF">Ate02nite_09300</name>
</gene>
<dbReference type="RefSeq" id="WP_203799156.1">
    <property type="nucleotide sequence ID" value="NZ_BOMY01000006.1"/>
</dbReference>
<feature type="compositionally biased region" description="Pro residues" evidence="1">
    <location>
        <begin position="498"/>
        <end position="507"/>
    </location>
</feature>
<dbReference type="AlphaFoldDB" id="A0A919TRA6"/>
<evidence type="ECO:0000313" key="3">
    <source>
        <dbReference type="Proteomes" id="UP000623608"/>
    </source>
</evidence>
<dbReference type="EMBL" id="BOMY01000006">
    <property type="protein sequence ID" value="GIF18200.1"/>
    <property type="molecule type" value="Genomic_DNA"/>
</dbReference>
<sequence length="804" mass="86614">MGVLRSRREPASDSREPPAPTVGSSPLSRWAARMAQPIAPQPPVTIEFDAARPWIVSFADVLPPAAASTALYGADYSALMRPDAGTAWTPPGQLRFEIIQELLLPAYRARFHAAMRTVLEADVRHVEEKLLEERIDADDETELIGYTRWWSQRKDLRTETGSSYFDEFLSRLARDRWSRDYGLFTGASTSFLDSLHEEVEEQQGELIALIAANSVRWGAYRPSWTALDVEGRPIRGGTTLTVNRELVQRSAQTVLDRLEGFTSADDSKVIADLLTGLPGPELGQVLTEVMSHYGDSEMIIFGKYGEAWGPGMLYWLFEDLTEDDRARVGDALKRSGVLPPSTVDALAGGRGWGGKYLPYTTHKAEEAAQYWADVYESSDSYLVKAGSGVMGSFASLWLPHTAGLTVITLVSAGAATPETGALALLSRAYPTVSAVLTVVGTGVTAFNVTIAVQNAAFGEDVWSGRPLTPEERVVQAVNAASGTILLAASFTSAASTPSAPPPRPPGYTGPKLVYSGPGRPPGGGAPAPGTVQETRVVFQTGPGGEALKAVVVEAPAVPMVQPVRPPLISMPPATGQVIPPPMPAVTPAVTGAITTTIAPGTVPAPGPKPDDPGAPRFPSGLQPGNVLDHIPLVWFKPLWAYPPSVHLVDHWGTPHDYDMTTPGQTVEPGHDIGVAPNFLPWLGKPVQLQYVLQEDDRGPAVDRFRSLLVRHGWLEHATHQIDHVQDLGWTGPEADDPLNLWPLAAARNTLAGNRFQNYRVTYSNVPGGGPATPTTTNVRLVDRTRHPGVDNLVGRWFIIREIGL</sequence>
<evidence type="ECO:0000256" key="1">
    <source>
        <dbReference type="SAM" id="MobiDB-lite"/>
    </source>
</evidence>
<protein>
    <submittedName>
        <fullName evidence="2">Uncharacterized protein</fullName>
    </submittedName>
</protein>
<feature type="region of interest" description="Disordered" evidence="1">
    <location>
        <begin position="598"/>
        <end position="617"/>
    </location>
</feature>
<feature type="compositionally biased region" description="Basic and acidic residues" evidence="1">
    <location>
        <begin position="1"/>
        <end position="16"/>
    </location>
</feature>
<feature type="region of interest" description="Disordered" evidence="1">
    <location>
        <begin position="1"/>
        <end position="26"/>
    </location>
</feature>
<feature type="region of interest" description="Disordered" evidence="1">
    <location>
        <begin position="493"/>
        <end position="530"/>
    </location>
</feature>
<name>A0A919TRA6_9ACTN</name>
<comment type="caution">
    <text evidence="2">The sequence shown here is derived from an EMBL/GenBank/DDBJ whole genome shotgun (WGS) entry which is preliminary data.</text>
</comment>
<proteinExistence type="predicted"/>
<keyword evidence="3" id="KW-1185">Reference proteome</keyword>
<organism evidence="2 3">
    <name type="scientific">Paractinoplanes tereljensis</name>
    <dbReference type="NCBI Taxonomy" id="571912"/>
    <lineage>
        <taxon>Bacteria</taxon>
        <taxon>Bacillati</taxon>
        <taxon>Actinomycetota</taxon>
        <taxon>Actinomycetes</taxon>
        <taxon>Micromonosporales</taxon>
        <taxon>Micromonosporaceae</taxon>
        <taxon>Paractinoplanes</taxon>
    </lineage>
</organism>
<accession>A0A919TRA6</accession>
<reference evidence="2" key="1">
    <citation type="submission" date="2021-01" db="EMBL/GenBank/DDBJ databases">
        <title>Whole genome shotgun sequence of Actinoplanes tereljensis NBRC 105297.</title>
        <authorList>
            <person name="Komaki H."/>
            <person name="Tamura T."/>
        </authorList>
    </citation>
    <scope>NUCLEOTIDE SEQUENCE</scope>
    <source>
        <strain evidence="2">NBRC 105297</strain>
    </source>
</reference>